<dbReference type="GO" id="GO:0016787">
    <property type="term" value="F:hydrolase activity"/>
    <property type="evidence" value="ECO:0007669"/>
    <property type="project" value="UniProtKB-KW"/>
</dbReference>
<keyword evidence="4" id="KW-0255">Endonuclease</keyword>
<dbReference type="AlphaFoldDB" id="A0A7K5Q7U6"/>
<feature type="non-terminal residue" evidence="8">
    <location>
        <position position="1"/>
    </location>
</feature>
<evidence type="ECO:0000256" key="6">
    <source>
        <dbReference type="ARBA" id="ARBA00022918"/>
    </source>
</evidence>
<dbReference type="Gene3D" id="3.30.70.270">
    <property type="match status" value="1"/>
</dbReference>
<dbReference type="GO" id="GO:0003964">
    <property type="term" value="F:RNA-directed DNA polymerase activity"/>
    <property type="evidence" value="ECO:0007669"/>
    <property type="project" value="UniProtKB-KW"/>
</dbReference>
<keyword evidence="6" id="KW-0695">RNA-directed DNA polymerase</keyword>
<comment type="caution">
    <text evidence="8">The sequence shown here is derived from an EMBL/GenBank/DDBJ whole genome shotgun (WGS) entry which is preliminary data.</text>
</comment>
<reference evidence="8 9" key="1">
    <citation type="submission" date="2019-09" db="EMBL/GenBank/DDBJ databases">
        <title>Bird 10,000 Genomes (B10K) Project - Family phase.</title>
        <authorList>
            <person name="Zhang G."/>
        </authorList>
    </citation>
    <scope>NUCLEOTIDE SEQUENCE [LARGE SCALE GENOMIC DNA]</scope>
    <source>
        <strain evidence="8">B10K-DU-002-60</strain>
        <tissue evidence="8">Muscle</tissue>
    </source>
</reference>
<dbReference type="SUPFAM" id="SSF56672">
    <property type="entry name" value="DNA/RNA polymerases"/>
    <property type="match status" value="1"/>
</dbReference>
<name>A0A7K5Q7U6_9CORV</name>
<organism evidence="8 9">
    <name type="scientific">Erythrocercus mccallii</name>
    <dbReference type="NCBI Taxonomy" id="107208"/>
    <lineage>
        <taxon>Eukaryota</taxon>
        <taxon>Metazoa</taxon>
        <taxon>Chordata</taxon>
        <taxon>Craniata</taxon>
        <taxon>Vertebrata</taxon>
        <taxon>Euteleostomi</taxon>
        <taxon>Archelosauria</taxon>
        <taxon>Archosauria</taxon>
        <taxon>Dinosauria</taxon>
        <taxon>Saurischia</taxon>
        <taxon>Theropoda</taxon>
        <taxon>Coelurosauria</taxon>
        <taxon>Aves</taxon>
        <taxon>Neognathae</taxon>
        <taxon>Neoaves</taxon>
        <taxon>Telluraves</taxon>
        <taxon>Australaves</taxon>
        <taxon>Passeriformes</taxon>
        <taxon>Corvoidea</taxon>
        <taxon>Dicruridae</taxon>
        <taxon>Erythrocercus</taxon>
    </lineage>
</organism>
<evidence type="ECO:0000313" key="9">
    <source>
        <dbReference type="Proteomes" id="UP000532437"/>
    </source>
</evidence>
<dbReference type="Proteomes" id="UP000532437">
    <property type="component" value="Unassembled WGS sequence"/>
</dbReference>
<dbReference type="PANTHER" id="PTHR41694:SF3">
    <property type="entry name" value="RNA-DIRECTED DNA POLYMERASE-RELATED"/>
    <property type="match status" value="1"/>
</dbReference>
<evidence type="ECO:0000256" key="3">
    <source>
        <dbReference type="ARBA" id="ARBA00022722"/>
    </source>
</evidence>
<keyword evidence="5" id="KW-0378">Hydrolase</keyword>
<protein>
    <submittedName>
        <fullName evidence="8">POK18 protein</fullName>
    </submittedName>
</protein>
<dbReference type="InterPro" id="IPR010661">
    <property type="entry name" value="RVT_thumb"/>
</dbReference>
<evidence type="ECO:0000256" key="4">
    <source>
        <dbReference type="ARBA" id="ARBA00022759"/>
    </source>
</evidence>
<dbReference type="EMBL" id="VZRG01009845">
    <property type="protein sequence ID" value="NWT63514.1"/>
    <property type="molecule type" value="Genomic_DNA"/>
</dbReference>
<keyword evidence="9" id="KW-1185">Reference proteome</keyword>
<evidence type="ECO:0000256" key="2">
    <source>
        <dbReference type="ARBA" id="ARBA00022695"/>
    </source>
</evidence>
<dbReference type="GO" id="GO:0035613">
    <property type="term" value="F:RNA stem-loop binding"/>
    <property type="evidence" value="ECO:0007669"/>
    <property type="project" value="TreeGrafter"/>
</dbReference>
<feature type="non-terminal residue" evidence="8">
    <location>
        <position position="56"/>
    </location>
</feature>
<feature type="domain" description="Reverse transcriptase thumb" evidence="7">
    <location>
        <begin position="16"/>
        <end position="56"/>
    </location>
</feature>
<sequence>PWKYLGWKITEQTIRPQKIQIRTEIHTLQDLQQLLGEINWMRPILGITNDELAPLF</sequence>
<keyword evidence="2" id="KW-0548">Nucleotidyltransferase</keyword>
<dbReference type="PANTHER" id="PTHR41694">
    <property type="entry name" value="ENDOGENOUS RETROVIRUS GROUP K MEMBER POL PROTEIN"/>
    <property type="match status" value="1"/>
</dbReference>
<evidence type="ECO:0000256" key="1">
    <source>
        <dbReference type="ARBA" id="ARBA00022679"/>
    </source>
</evidence>
<evidence type="ECO:0000313" key="8">
    <source>
        <dbReference type="EMBL" id="NWT63514.1"/>
    </source>
</evidence>
<dbReference type="GO" id="GO:0004519">
    <property type="term" value="F:endonuclease activity"/>
    <property type="evidence" value="ECO:0007669"/>
    <property type="project" value="UniProtKB-KW"/>
</dbReference>
<dbReference type="InterPro" id="IPR043128">
    <property type="entry name" value="Rev_trsase/Diguanyl_cyclase"/>
</dbReference>
<dbReference type="Pfam" id="PF06817">
    <property type="entry name" value="RVT_thumb"/>
    <property type="match status" value="1"/>
</dbReference>
<gene>
    <name evidence="8" type="primary">Ervk18_5</name>
    <name evidence="8" type="ORF">ERYMCC_R16017</name>
</gene>
<dbReference type="InterPro" id="IPR043502">
    <property type="entry name" value="DNA/RNA_pol_sf"/>
</dbReference>
<evidence type="ECO:0000259" key="7">
    <source>
        <dbReference type="Pfam" id="PF06817"/>
    </source>
</evidence>
<keyword evidence="3" id="KW-0540">Nuclease</keyword>
<proteinExistence type="predicted"/>
<accession>A0A7K5Q7U6</accession>
<evidence type="ECO:0000256" key="5">
    <source>
        <dbReference type="ARBA" id="ARBA00022801"/>
    </source>
</evidence>
<keyword evidence="1" id="KW-0808">Transferase</keyword>